<keyword evidence="2" id="KW-1185">Reference proteome</keyword>
<organism evidence="1 2">
    <name type="scientific">Rehmannia glutinosa</name>
    <name type="common">Chinese foxglove</name>
    <dbReference type="NCBI Taxonomy" id="99300"/>
    <lineage>
        <taxon>Eukaryota</taxon>
        <taxon>Viridiplantae</taxon>
        <taxon>Streptophyta</taxon>
        <taxon>Embryophyta</taxon>
        <taxon>Tracheophyta</taxon>
        <taxon>Spermatophyta</taxon>
        <taxon>Magnoliopsida</taxon>
        <taxon>eudicotyledons</taxon>
        <taxon>Gunneridae</taxon>
        <taxon>Pentapetalae</taxon>
        <taxon>asterids</taxon>
        <taxon>lamiids</taxon>
        <taxon>Lamiales</taxon>
        <taxon>Orobanchaceae</taxon>
        <taxon>Rehmannieae</taxon>
        <taxon>Rehmannia</taxon>
    </lineage>
</organism>
<evidence type="ECO:0000313" key="1">
    <source>
        <dbReference type="EMBL" id="KAK6125165.1"/>
    </source>
</evidence>
<dbReference type="EMBL" id="JABTTQ020002266">
    <property type="protein sequence ID" value="KAK6125165.1"/>
    <property type="molecule type" value="Genomic_DNA"/>
</dbReference>
<proteinExistence type="predicted"/>
<name>A0ABR0UR65_REHGL</name>
<comment type="caution">
    <text evidence="1">The sequence shown here is derived from an EMBL/GenBank/DDBJ whole genome shotgun (WGS) entry which is preliminary data.</text>
</comment>
<gene>
    <name evidence="1" type="ORF">DH2020_041092</name>
</gene>
<sequence length="90" mass="10529">MACTLWEEYIDIILSYLEEHNREPIVIILQMCRAKMFKDEVNTPNKSVKQKEVVKGSPAFKRALFDDFASSTTAKKLKEFVKKEDDDEKK</sequence>
<accession>A0ABR0UR65</accession>
<protein>
    <submittedName>
        <fullName evidence="1">Uncharacterized protein</fullName>
    </submittedName>
</protein>
<dbReference type="Proteomes" id="UP001318860">
    <property type="component" value="Unassembled WGS sequence"/>
</dbReference>
<reference evidence="1 2" key="1">
    <citation type="journal article" date="2021" name="Comput. Struct. Biotechnol. J.">
        <title>De novo genome assembly of the potent medicinal plant Rehmannia glutinosa using nanopore technology.</title>
        <authorList>
            <person name="Ma L."/>
            <person name="Dong C."/>
            <person name="Song C."/>
            <person name="Wang X."/>
            <person name="Zheng X."/>
            <person name="Niu Y."/>
            <person name="Chen S."/>
            <person name="Feng W."/>
        </authorList>
    </citation>
    <scope>NUCLEOTIDE SEQUENCE [LARGE SCALE GENOMIC DNA]</scope>
    <source>
        <strain evidence="1">DH-2019</strain>
    </source>
</reference>
<evidence type="ECO:0000313" key="2">
    <source>
        <dbReference type="Proteomes" id="UP001318860"/>
    </source>
</evidence>